<name>A0A914IC47_GLORO</name>
<dbReference type="SUPFAM" id="SSF57850">
    <property type="entry name" value="RING/U-box"/>
    <property type="match status" value="1"/>
</dbReference>
<keyword evidence="1 3" id="KW-0863">Zinc-finger</keyword>
<dbReference type="AlphaFoldDB" id="A0A914IC47"/>
<evidence type="ECO:0000313" key="5">
    <source>
        <dbReference type="Proteomes" id="UP000887572"/>
    </source>
</evidence>
<keyword evidence="2" id="KW-0862">Zinc</keyword>
<dbReference type="Proteomes" id="UP000887572">
    <property type="component" value="Unplaced"/>
</dbReference>
<dbReference type="InterPro" id="IPR013083">
    <property type="entry name" value="Znf_RING/FYVE/PHD"/>
</dbReference>
<protein>
    <submittedName>
        <fullName evidence="6">RING-type domain-containing protein</fullName>
    </submittedName>
</protein>
<dbReference type="CDD" id="cd16448">
    <property type="entry name" value="RING-H2"/>
    <property type="match status" value="1"/>
</dbReference>
<dbReference type="WBParaSite" id="Gr19_v10_g9244.t1">
    <property type="protein sequence ID" value="Gr19_v10_g9244.t1"/>
    <property type="gene ID" value="Gr19_v10_g9244"/>
</dbReference>
<organism evidence="5 6">
    <name type="scientific">Globodera rostochiensis</name>
    <name type="common">Golden nematode worm</name>
    <name type="synonym">Heterodera rostochiensis</name>
    <dbReference type="NCBI Taxonomy" id="31243"/>
    <lineage>
        <taxon>Eukaryota</taxon>
        <taxon>Metazoa</taxon>
        <taxon>Ecdysozoa</taxon>
        <taxon>Nematoda</taxon>
        <taxon>Chromadorea</taxon>
        <taxon>Rhabditida</taxon>
        <taxon>Tylenchina</taxon>
        <taxon>Tylenchomorpha</taxon>
        <taxon>Tylenchoidea</taxon>
        <taxon>Heteroderidae</taxon>
        <taxon>Heteroderinae</taxon>
        <taxon>Globodera</taxon>
    </lineage>
</organism>
<dbReference type="GO" id="GO:0008270">
    <property type="term" value="F:zinc ion binding"/>
    <property type="evidence" value="ECO:0007669"/>
    <property type="project" value="UniProtKB-KW"/>
</dbReference>
<dbReference type="InterPro" id="IPR001841">
    <property type="entry name" value="Znf_RING"/>
</dbReference>
<evidence type="ECO:0000259" key="4">
    <source>
        <dbReference type="PROSITE" id="PS50089"/>
    </source>
</evidence>
<reference evidence="6" key="1">
    <citation type="submission" date="2022-11" db="UniProtKB">
        <authorList>
            <consortium name="WormBaseParasite"/>
        </authorList>
    </citation>
    <scope>IDENTIFICATION</scope>
</reference>
<evidence type="ECO:0000256" key="2">
    <source>
        <dbReference type="ARBA" id="ARBA00022833"/>
    </source>
</evidence>
<evidence type="ECO:0000313" key="6">
    <source>
        <dbReference type="WBParaSite" id="Gr19_v10_g9244.t1"/>
    </source>
</evidence>
<evidence type="ECO:0000256" key="1">
    <source>
        <dbReference type="ARBA" id="ARBA00022771"/>
    </source>
</evidence>
<keyword evidence="5" id="KW-1185">Reference proteome</keyword>
<feature type="domain" description="RING-type" evidence="4">
    <location>
        <begin position="202"/>
        <end position="252"/>
    </location>
</feature>
<proteinExistence type="predicted"/>
<accession>A0A914IC47</accession>
<dbReference type="Gene3D" id="3.30.40.10">
    <property type="entry name" value="Zinc/RING finger domain, C3HC4 (zinc finger)"/>
    <property type="match status" value="1"/>
</dbReference>
<sequence>MKVENFGKNDALASVDGRRRKRANSREKDKTKCAILVSVTIFLSVEVNDELERHWFDFNVFVESDNNRSMHIYIQVLLYKPDFSRRYLINLGSFAPQGLWWNRRIFIETEKDSGNYHAFLYAQLDKENSEIQKKFLGYATLAKINDENASNSLSEYRLSIPINLTRFFNNKIIFTELNIYQYEESIYSLDTLKIDNETKDMCIICLDPIIESQFIIKLHGENGDKSAHIFHKDCIKSWFEYCIGKLRCPYCNQELKSIMTAVVPPRFESVSDSFSNLYFNSISKLLQISNGSNADDSFKRRQAEFGIKLILTRLEEKEEKIKEEAWCELKADLLAQGFCVFDKPINDIRDNVYGYRKRVVETKWQTWEQVIIRMEKFSAEAEIMEDVGDSGDQLTQWQQKVEADNFVEDQNFSPSPNSTAAAAGNKKELELKTKQLQMADIDLHYKRRSVELVELQISELERKLGVWDGVGRTELARDGVGSGRIGGTELAGTELAGRSWPVS</sequence>
<keyword evidence="1 3" id="KW-0479">Metal-binding</keyword>
<dbReference type="PROSITE" id="PS50089">
    <property type="entry name" value="ZF_RING_2"/>
    <property type="match status" value="1"/>
</dbReference>
<evidence type="ECO:0000256" key="3">
    <source>
        <dbReference type="PROSITE-ProRule" id="PRU00175"/>
    </source>
</evidence>